<protein>
    <recommendedName>
        <fullName evidence="1">AB hydrolase-1 domain-containing protein</fullName>
    </recommendedName>
</protein>
<evidence type="ECO:0000313" key="2">
    <source>
        <dbReference type="EMBL" id="CAD9691225.1"/>
    </source>
</evidence>
<gene>
    <name evidence="2" type="ORF">QSP1433_LOCUS10912</name>
</gene>
<feature type="domain" description="AB hydrolase-1" evidence="1">
    <location>
        <begin position="45"/>
        <end position="112"/>
    </location>
</feature>
<dbReference type="Gene3D" id="3.40.50.1820">
    <property type="entry name" value="alpha/beta hydrolase"/>
    <property type="match status" value="1"/>
</dbReference>
<evidence type="ECO:0000259" key="1">
    <source>
        <dbReference type="Pfam" id="PF00561"/>
    </source>
</evidence>
<dbReference type="PANTHER" id="PTHR42103:SF2">
    <property type="entry name" value="AB HYDROLASE-1 DOMAIN-CONTAINING PROTEIN"/>
    <property type="match status" value="1"/>
</dbReference>
<dbReference type="SUPFAM" id="SSF53474">
    <property type="entry name" value="alpha/beta-Hydrolases"/>
    <property type="match status" value="1"/>
</dbReference>
<sequence>MDIGIDGRLQGRMYAGSGGNAKACVIVTHPHSKLGGDMRNNVVVEMCKGLAEAGYCVICFNFRGVGASKGSSTWSGKAERQDFEAVVAYARQCEGVDKVFLVGYSFGSAVGCGVNENLDGYVAISYPYGRVAGCALGSHYKLADCSLPKLFIVGGNDQFASVPRLETFAKGLQGDTHVQVLEDQDHFWNGTEHMLLPFVLEFLHNAMSPSRI</sequence>
<name>A0A7S2S6R3_9STRA</name>
<reference evidence="2" key="1">
    <citation type="submission" date="2021-01" db="EMBL/GenBank/DDBJ databases">
        <authorList>
            <person name="Corre E."/>
            <person name="Pelletier E."/>
            <person name="Niang G."/>
            <person name="Scheremetjew M."/>
            <person name="Finn R."/>
            <person name="Kale V."/>
            <person name="Holt S."/>
            <person name="Cochrane G."/>
            <person name="Meng A."/>
            <person name="Brown T."/>
            <person name="Cohen L."/>
        </authorList>
    </citation>
    <scope>NUCLEOTIDE SEQUENCE</scope>
    <source>
        <strain evidence="2">NY070348D</strain>
    </source>
</reference>
<dbReference type="InterPro" id="IPR000073">
    <property type="entry name" value="AB_hydrolase_1"/>
</dbReference>
<dbReference type="Pfam" id="PF00561">
    <property type="entry name" value="Abhydrolase_1"/>
    <property type="match status" value="1"/>
</dbReference>
<dbReference type="AlphaFoldDB" id="A0A7S2S6R3"/>
<organism evidence="2">
    <name type="scientific">Mucochytrium quahogii</name>
    <dbReference type="NCBI Taxonomy" id="96639"/>
    <lineage>
        <taxon>Eukaryota</taxon>
        <taxon>Sar</taxon>
        <taxon>Stramenopiles</taxon>
        <taxon>Bigyra</taxon>
        <taxon>Labyrinthulomycetes</taxon>
        <taxon>Thraustochytrida</taxon>
        <taxon>Thraustochytriidae</taxon>
        <taxon>Mucochytrium</taxon>
    </lineage>
</organism>
<dbReference type="PANTHER" id="PTHR42103">
    <property type="entry name" value="ALPHA/BETA-HYDROLASES SUPERFAMILY PROTEIN"/>
    <property type="match status" value="1"/>
</dbReference>
<dbReference type="EMBL" id="HBHK01017308">
    <property type="protein sequence ID" value="CAD9691225.1"/>
    <property type="molecule type" value="Transcribed_RNA"/>
</dbReference>
<dbReference type="InterPro" id="IPR029058">
    <property type="entry name" value="AB_hydrolase_fold"/>
</dbReference>
<proteinExistence type="predicted"/>
<accession>A0A7S2S6R3</accession>